<proteinExistence type="predicted"/>
<dbReference type="Proteomes" id="UP001054837">
    <property type="component" value="Unassembled WGS sequence"/>
</dbReference>
<keyword evidence="2" id="KW-1185">Reference proteome</keyword>
<gene>
    <name evidence="1" type="ORF">CDAR_379601</name>
</gene>
<dbReference type="EMBL" id="BPLQ01006313">
    <property type="protein sequence ID" value="GIY21543.1"/>
    <property type="molecule type" value="Genomic_DNA"/>
</dbReference>
<dbReference type="AlphaFoldDB" id="A0AAV4RNH7"/>
<evidence type="ECO:0000313" key="1">
    <source>
        <dbReference type="EMBL" id="GIY21543.1"/>
    </source>
</evidence>
<name>A0AAV4RNH7_9ARAC</name>
<evidence type="ECO:0000313" key="2">
    <source>
        <dbReference type="Proteomes" id="UP001054837"/>
    </source>
</evidence>
<sequence length="95" mass="11209">MRNSLSPLKRHTTKTENFLNQVPRNSCYQLLHYHLIKPQTCRLMTHRPLKNRMPPVMISIEDQIPKDITNLIGSEFWQSTHPKIGSKKHLKVYCT</sequence>
<accession>A0AAV4RNH7</accession>
<protein>
    <submittedName>
        <fullName evidence="1">Uncharacterized protein</fullName>
    </submittedName>
</protein>
<reference evidence="1 2" key="1">
    <citation type="submission" date="2021-06" db="EMBL/GenBank/DDBJ databases">
        <title>Caerostris darwini draft genome.</title>
        <authorList>
            <person name="Kono N."/>
            <person name="Arakawa K."/>
        </authorList>
    </citation>
    <scope>NUCLEOTIDE SEQUENCE [LARGE SCALE GENOMIC DNA]</scope>
</reference>
<organism evidence="1 2">
    <name type="scientific">Caerostris darwini</name>
    <dbReference type="NCBI Taxonomy" id="1538125"/>
    <lineage>
        <taxon>Eukaryota</taxon>
        <taxon>Metazoa</taxon>
        <taxon>Ecdysozoa</taxon>
        <taxon>Arthropoda</taxon>
        <taxon>Chelicerata</taxon>
        <taxon>Arachnida</taxon>
        <taxon>Araneae</taxon>
        <taxon>Araneomorphae</taxon>
        <taxon>Entelegynae</taxon>
        <taxon>Araneoidea</taxon>
        <taxon>Araneidae</taxon>
        <taxon>Caerostris</taxon>
    </lineage>
</organism>
<comment type="caution">
    <text evidence="1">The sequence shown here is derived from an EMBL/GenBank/DDBJ whole genome shotgun (WGS) entry which is preliminary data.</text>
</comment>